<evidence type="ECO:0000256" key="2">
    <source>
        <dbReference type="SAM" id="SignalP"/>
    </source>
</evidence>
<protein>
    <recommendedName>
        <fullName evidence="5">Tetratricopeptide repeat protein</fullName>
    </recommendedName>
</protein>
<dbReference type="InterPro" id="IPR019734">
    <property type="entry name" value="TPR_rpt"/>
</dbReference>
<evidence type="ECO:0000256" key="1">
    <source>
        <dbReference type="PROSITE-ProRule" id="PRU00339"/>
    </source>
</evidence>
<dbReference type="Proteomes" id="UP000613193">
    <property type="component" value="Unassembled WGS sequence"/>
</dbReference>
<dbReference type="EMBL" id="JAEHFW010000001">
    <property type="protein sequence ID" value="MBK0378157.1"/>
    <property type="molecule type" value="Genomic_DNA"/>
</dbReference>
<dbReference type="SUPFAM" id="SSF48452">
    <property type="entry name" value="TPR-like"/>
    <property type="match status" value="1"/>
</dbReference>
<evidence type="ECO:0000313" key="3">
    <source>
        <dbReference type="EMBL" id="MBK0378157.1"/>
    </source>
</evidence>
<name>A0A934ULT2_9SPHI</name>
<accession>A0A934ULT2</accession>
<proteinExistence type="predicted"/>
<dbReference type="Gene3D" id="1.25.40.10">
    <property type="entry name" value="Tetratricopeptide repeat domain"/>
    <property type="match status" value="1"/>
</dbReference>
<keyword evidence="1" id="KW-0802">TPR repeat</keyword>
<gene>
    <name evidence="3" type="ORF">I5M19_02500</name>
</gene>
<feature type="chain" id="PRO_5036882903" description="Tetratricopeptide repeat protein" evidence="2">
    <location>
        <begin position="20"/>
        <end position="300"/>
    </location>
</feature>
<evidence type="ECO:0008006" key="5">
    <source>
        <dbReference type="Google" id="ProtNLM"/>
    </source>
</evidence>
<sequence>MKPKLLILITLFLSVRSFAQDFRSEFKTLINKDDTEATLTILNKWQKAKPDDPELYVAFYNFYAKEGLKEALSMTTTETEGKSVTIKDKDGKIVGYLGGSGSHNETYLQKGFNYIDTAIAKFPDRLDMRFGKVYVLGRIGDYANFTKEIIKTVNYGESTGLKWTWTDNKPLDDPKGFMLSTIQNYVVQLFNAGDQNMEYIKAIAATVLNYYPDNVESLSNLAISYISEKNYNKALDPLLKAEKINPQDYIVLNNIAYCYSLQGDKPNAIKYYELTIKYGDEKAKNQANEKLAELRSNLNP</sequence>
<keyword evidence="4" id="KW-1185">Reference proteome</keyword>
<dbReference type="InterPro" id="IPR011990">
    <property type="entry name" value="TPR-like_helical_dom_sf"/>
</dbReference>
<feature type="repeat" description="TPR" evidence="1">
    <location>
        <begin position="215"/>
        <end position="248"/>
    </location>
</feature>
<evidence type="ECO:0000313" key="4">
    <source>
        <dbReference type="Proteomes" id="UP000613193"/>
    </source>
</evidence>
<dbReference type="RefSeq" id="WP_200063692.1">
    <property type="nucleotide sequence ID" value="NZ_JAEHFW010000001.1"/>
</dbReference>
<reference evidence="3" key="1">
    <citation type="submission" date="2020-12" db="EMBL/GenBank/DDBJ databases">
        <title>Bacterial novel species Mucilaginibacter sp. SD-g isolated from soil.</title>
        <authorList>
            <person name="Jung H.-Y."/>
        </authorList>
    </citation>
    <scope>NUCLEOTIDE SEQUENCE</scope>
    <source>
        <strain evidence="3">SD-g</strain>
    </source>
</reference>
<keyword evidence="2" id="KW-0732">Signal</keyword>
<comment type="caution">
    <text evidence="3">The sequence shown here is derived from an EMBL/GenBank/DDBJ whole genome shotgun (WGS) entry which is preliminary data.</text>
</comment>
<dbReference type="AlphaFoldDB" id="A0A934ULT2"/>
<dbReference type="SMART" id="SM00028">
    <property type="entry name" value="TPR"/>
    <property type="match status" value="2"/>
</dbReference>
<organism evidence="3 4">
    <name type="scientific">Mucilaginibacter segetis</name>
    <dbReference type="NCBI Taxonomy" id="2793071"/>
    <lineage>
        <taxon>Bacteria</taxon>
        <taxon>Pseudomonadati</taxon>
        <taxon>Bacteroidota</taxon>
        <taxon>Sphingobacteriia</taxon>
        <taxon>Sphingobacteriales</taxon>
        <taxon>Sphingobacteriaceae</taxon>
        <taxon>Mucilaginibacter</taxon>
    </lineage>
</organism>
<dbReference type="PROSITE" id="PS50005">
    <property type="entry name" value="TPR"/>
    <property type="match status" value="1"/>
</dbReference>
<feature type="signal peptide" evidence="2">
    <location>
        <begin position="1"/>
        <end position="19"/>
    </location>
</feature>